<protein>
    <submittedName>
        <fullName evidence="1">Benzoate 4-monooxygenase 1</fullName>
    </submittedName>
</protein>
<sequence length="431" mass="48730">MHDQYDTRALRIGPNELHLTDVSLYKTIYNQTTPYLKHKPFYDSFSTPHTIFAECQPQLHKQRRKILNPFFSRTGVLKLEPIITEKIELFLAKVKKIGPNGPIEVGHAFRCLTVDVISQFAFGRSRGLIHEVEVPDRFESDLLKAIDDGGDSLAEIQHNPLLRYLTSVVPLSFISKFNDTTRQIHNLQQFARDSVSDYNRFYKSGAVEAPHPIIFDSLKDVSHEEQAMEAVDILLAGCDTTAFTVETSLFYILQDKRIKEKLVAALRTAIPNRGDMPPLLELEKIEYLWACVKESLRVAMPVAGQLPRVVPKGAAPLVVDGKVIPPGTIIGMSAYTMHTSPELWGPDARSFNPDRWLGPAGKTLDQHLYTFGKGVRQCIGINVAHAEATMLLAYLFTNFEMTLKTRELETWDSFVCNHKKGVFVDFKYIPV</sequence>
<dbReference type="Proteomes" id="UP000805649">
    <property type="component" value="Unassembled WGS sequence"/>
</dbReference>
<accession>A0ACC3YET1</accession>
<comment type="caution">
    <text evidence="1">The sequence shown here is derived from an EMBL/GenBank/DDBJ whole genome shotgun (WGS) entry which is preliminary data.</text>
</comment>
<reference evidence="1 2" key="1">
    <citation type="journal article" date="2020" name="Phytopathology">
        <title>Genome Sequence Resources of Colletotrichum truncatum, C. plurivorum, C. musicola, and C. sojae: Four Species Pathogenic to Soybean (Glycine max).</title>
        <authorList>
            <person name="Rogerio F."/>
            <person name="Boufleur T.R."/>
            <person name="Ciampi-Guillardi M."/>
            <person name="Sukno S.A."/>
            <person name="Thon M.R."/>
            <person name="Massola Junior N.S."/>
            <person name="Baroncelli R."/>
        </authorList>
    </citation>
    <scope>NUCLEOTIDE SEQUENCE [LARGE SCALE GENOMIC DNA]</scope>
    <source>
        <strain evidence="1 2">CMES1059</strain>
    </source>
</reference>
<name>A0ACC3YET1_COLTU</name>
<proteinExistence type="predicted"/>
<organism evidence="1 2">
    <name type="scientific">Colletotrichum truncatum</name>
    <name type="common">Anthracnose fungus</name>
    <name type="synonym">Colletotrichum capsici</name>
    <dbReference type="NCBI Taxonomy" id="5467"/>
    <lineage>
        <taxon>Eukaryota</taxon>
        <taxon>Fungi</taxon>
        <taxon>Dikarya</taxon>
        <taxon>Ascomycota</taxon>
        <taxon>Pezizomycotina</taxon>
        <taxon>Sordariomycetes</taxon>
        <taxon>Hypocreomycetidae</taxon>
        <taxon>Glomerellales</taxon>
        <taxon>Glomerellaceae</taxon>
        <taxon>Colletotrichum</taxon>
        <taxon>Colletotrichum truncatum species complex</taxon>
    </lineage>
</organism>
<gene>
    <name evidence="1" type="ORF">CTRU02_214433</name>
</gene>
<evidence type="ECO:0000313" key="1">
    <source>
        <dbReference type="EMBL" id="KAL0930358.1"/>
    </source>
</evidence>
<keyword evidence="2" id="KW-1185">Reference proteome</keyword>
<evidence type="ECO:0000313" key="2">
    <source>
        <dbReference type="Proteomes" id="UP000805649"/>
    </source>
</evidence>
<dbReference type="EMBL" id="VUJX02000011">
    <property type="protein sequence ID" value="KAL0930358.1"/>
    <property type="molecule type" value="Genomic_DNA"/>
</dbReference>